<dbReference type="AlphaFoldDB" id="A0A8J2W3Z6"/>
<keyword evidence="4" id="KW-0863">Zinc-finger</keyword>
<feature type="domain" description="SWIM-type" evidence="6">
    <location>
        <begin position="433"/>
        <end position="464"/>
    </location>
</feature>
<dbReference type="GO" id="GO:0003677">
    <property type="term" value="F:DNA binding"/>
    <property type="evidence" value="ECO:0007669"/>
    <property type="project" value="UniProtKB-KW"/>
</dbReference>
<evidence type="ECO:0000256" key="3">
    <source>
        <dbReference type="ARBA" id="ARBA00023172"/>
    </source>
</evidence>
<feature type="region of interest" description="Disordered" evidence="5">
    <location>
        <begin position="520"/>
        <end position="580"/>
    </location>
</feature>
<dbReference type="Proteomes" id="UP000789390">
    <property type="component" value="Unassembled WGS sequence"/>
</dbReference>
<dbReference type="OrthoDB" id="5791190at2759"/>
<dbReference type="InterPro" id="IPR001207">
    <property type="entry name" value="Transposase_mutator"/>
</dbReference>
<keyword evidence="1" id="KW-0815">Transposition</keyword>
<proteinExistence type="predicted"/>
<feature type="region of interest" description="Disordered" evidence="5">
    <location>
        <begin position="473"/>
        <end position="504"/>
    </location>
</feature>
<organism evidence="7 8">
    <name type="scientific">Daphnia galeata</name>
    <dbReference type="NCBI Taxonomy" id="27404"/>
    <lineage>
        <taxon>Eukaryota</taxon>
        <taxon>Metazoa</taxon>
        <taxon>Ecdysozoa</taxon>
        <taxon>Arthropoda</taxon>
        <taxon>Crustacea</taxon>
        <taxon>Branchiopoda</taxon>
        <taxon>Diplostraca</taxon>
        <taxon>Cladocera</taxon>
        <taxon>Anomopoda</taxon>
        <taxon>Daphniidae</taxon>
        <taxon>Daphnia</taxon>
    </lineage>
</organism>
<dbReference type="GO" id="GO:0008270">
    <property type="term" value="F:zinc ion binding"/>
    <property type="evidence" value="ECO:0007669"/>
    <property type="project" value="UniProtKB-KW"/>
</dbReference>
<name>A0A8J2W3Z6_9CRUS</name>
<keyword evidence="8" id="KW-1185">Reference proteome</keyword>
<evidence type="ECO:0000256" key="5">
    <source>
        <dbReference type="SAM" id="MobiDB-lite"/>
    </source>
</evidence>
<dbReference type="Pfam" id="PF00872">
    <property type="entry name" value="Transposase_mut"/>
    <property type="match status" value="1"/>
</dbReference>
<protein>
    <recommendedName>
        <fullName evidence="6">SWIM-type domain-containing protein</fullName>
    </recommendedName>
</protein>
<evidence type="ECO:0000256" key="2">
    <source>
        <dbReference type="ARBA" id="ARBA00023125"/>
    </source>
</evidence>
<dbReference type="InterPro" id="IPR007527">
    <property type="entry name" value="Znf_SWIM"/>
</dbReference>
<gene>
    <name evidence="7" type="ORF">DGAL_LOCUS7124</name>
</gene>
<feature type="compositionally biased region" description="Polar residues" evidence="5">
    <location>
        <begin position="522"/>
        <end position="536"/>
    </location>
</feature>
<keyword evidence="4" id="KW-0862">Zinc</keyword>
<dbReference type="GO" id="GO:0006313">
    <property type="term" value="P:DNA transposition"/>
    <property type="evidence" value="ECO:0007669"/>
    <property type="project" value="InterPro"/>
</dbReference>
<evidence type="ECO:0000256" key="1">
    <source>
        <dbReference type="ARBA" id="ARBA00022578"/>
    </source>
</evidence>
<reference evidence="7" key="1">
    <citation type="submission" date="2021-11" db="EMBL/GenBank/DDBJ databases">
        <authorList>
            <person name="Schell T."/>
        </authorList>
    </citation>
    <scope>NUCLEOTIDE SEQUENCE</scope>
    <source>
        <strain evidence="7">M5</strain>
    </source>
</reference>
<dbReference type="InterPro" id="IPR052579">
    <property type="entry name" value="Zinc_finger_SWIM"/>
</dbReference>
<dbReference type="PANTHER" id="PTHR31569:SF4">
    <property type="entry name" value="SWIM-TYPE DOMAIN-CONTAINING PROTEIN"/>
    <property type="match status" value="1"/>
</dbReference>
<evidence type="ECO:0000313" key="7">
    <source>
        <dbReference type="EMBL" id="CAH0104344.1"/>
    </source>
</evidence>
<evidence type="ECO:0000259" key="6">
    <source>
        <dbReference type="PROSITE" id="PS50966"/>
    </source>
</evidence>
<keyword evidence="4" id="KW-0479">Metal-binding</keyword>
<dbReference type="PANTHER" id="PTHR31569">
    <property type="entry name" value="SWIM-TYPE DOMAIN-CONTAINING PROTEIN"/>
    <property type="match status" value="1"/>
</dbReference>
<keyword evidence="2" id="KW-0238">DNA-binding</keyword>
<dbReference type="EMBL" id="CAKKLH010000135">
    <property type="protein sequence ID" value="CAH0104344.1"/>
    <property type="molecule type" value="Genomic_DNA"/>
</dbReference>
<dbReference type="PROSITE" id="PS50966">
    <property type="entry name" value="ZF_SWIM"/>
    <property type="match status" value="1"/>
</dbReference>
<accession>A0A8J2W3Z6</accession>
<dbReference type="GO" id="GO:0004803">
    <property type="term" value="F:transposase activity"/>
    <property type="evidence" value="ECO:0007669"/>
    <property type="project" value="InterPro"/>
</dbReference>
<keyword evidence="3" id="KW-0233">DNA recombination</keyword>
<sequence>MKTTEIPPKKLYRQLVNSAPSDLGRHRTNAPRDQKQVRNAQQNLRAEKRLTQDSLFNLLTETSETGFIKRLMVHEDVMMFCYEENLLEKFKAVIDREDLPAQCISYDTTYKLGDFYVSFLVFRETEFIEMPCIPVIYLIHERRLDETHDFFFQYLVKFVPELKNARKLYLVTDHETAIINAIKKNLPEIDLFRCSIHAIKDVKRKLQSLEIPKEDRKRIKKEVKELFMQPNYVAYLTQLSEFQIDWPSQFSAYFRKNIHVDIDKLGFWACQRYGRTEITTNQSESLNSVLKRVNEWKEATIDVMAQSLFELSRFYNREIMRGRYLWTGISGYTLLEDLNHKYDIDLDKPHLPQEGVIVDDIVTTIKNAYLRRDEFLEKKSLERTAQSSASITSYTADHRLTIFSRAMDVIEKKKVSFDVESGNFVVRGHLRNYLVQLFPQRDCTCVAGKTGHCYHVLACETLIGIKNEKSKKPNSTIFRKRSRSLPDKKSGNKKPRRLDLDAGGYPTKISEEIEFDRVEKSCLSSPSHPTSPSVKITQDKRTNESIDSEQSSFLDEDDSSEEGRERKNEKRRGAHEEDGK</sequence>
<evidence type="ECO:0000256" key="4">
    <source>
        <dbReference type="PROSITE-ProRule" id="PRU00325"/>
    </source>
</evidence>
<comment type="caution">
    <text evidence="7">The sequence shown here is derived from an EMBL/GenBank/DDBJ whole genome shotgun (WGS) entry which is preliminary data.</text>
</comment>
<evidence type="ECO:0000313" key="8">
    <source>
        <dbReference type="Proteomes" id="UP000789390"/>
    </source>
</evidence>